<proteinExistence type="predicted"/>
<dbReference type="AlphaFoldDB" id="A0A1Y2CXA3"/>
<sequence length="567" mass="61127">MILSSTRHIIRIIYGIKQGLSLVPNVTETTPVTTQLPDHLLPLADSDVTPFSPFPQSSRPSRMPSSRVSTSTHTRSTSIVAPVTPVAKEYRRSTLSDMINQDATEDIAKQSEEKDIEAGSSQDGGSTGDESAAAGESGDELEVVQQQRQRRQERKRRALKSGDEENDDEEDARARQRSSNRKEMRGGTRSASRRRRPMSIDRVKRTEEESTPVPLGSSLSSSVKASATLDLSASFTESDFKLPSLSATSDSTKSINYPIPLPLLPHSDSISSFTSKQSRKTTPPPPPPQPTSPDDPTHIDPLTTALKTWRTLLHIFIHTPLSLTYILAKSRILSFTPPPRLQAHTSTAAYTLQRTRTLRRWAAVVWCLVISADAAVWARKVWRIVKALVVVRRQVQLAGRGSGRRVSSVGMGGGDGGVYGVEEFLADVVGGRGVAGLSQLMQSLRRGGGNVGGEAGGGQSLEVKMLVSEMEGLKREVRRAGLALLAVVGDFPAAFGGCFLGSANLAGREGLVALADLANDYEGRQAVDEVAIRSGVFPLWFTALGAFAASLAAWRLRAKDGVVVDSL</sequence>
<feature type="compositionally biased region" description="Basic and acidic residues" evidence="1">
    <location>
        <begin position="198"/>
        <end position="208"/>
    </location>
</feature>
<reference evidence="2 3" key="1">
    <citation type="submission" date="2016-07" db="EMBL/GenBank/DDBJ databases">
        <title>Pervasive Adenine N6-methylation of Active Genes in Fungi.</title>
        <authorList>
            <consortium name="DOE Joint Genome Institute"/>
            <person name="Mondo S.J."/>
            <person name="Dannebaum R.O."/>
            <person name="Kuo R.C."/>
            <person name="Labutti K."/>
            <person name="Haridas S."/>
            <person name="Kuo A."/>
            <person name="Salamov A."/>
            <person name="Ahrendt S.R."/>
            <person name="Lipzen A."/>
            <person name="Sullivan W."/>
            <person name="Andreopoulos W.B."/>
            <person name="Clum A."/>
            <person name="Lindquist E."/>
            <person name="Daum C."/>
            <person name="Ramamoorthy G.K."/>
            <person name="Gryganskyi A."/>
            <person name="Culley D."/>
            <person name="Magnuson J.K."/>
            <person name="James T.Y."/>
            <person name="O'Malley M.A."/>
            <person name="Stajich J.E."/>
            <person name="Spatafora J.W."/>
            <person name="Visel A."/>
            <person name="Grigoriev I.V."/>
        </authorList>
    </citation>
    <scope>NUCLEOTIDE SEQUENCE [LARGE SCALE GENOMIC DNA]</scope>
    <source>
        <strain evidence="2 3">JEL800</strain>
    </source>
</reference>
<feature type="compositionally biased region" description="Pro residues" evidence="1">
    <location>
        <begin position="282"/>
        <end position="293"/>
    </location>
</feature>
<feature type="region of interest" description="Disordered" evidence="1">
    <location>
        <begin position="268"/>
        <end position="300"/>
    </location>
</feature>
<keyword evidence="3" id="KW-1185">Reference proteome</keyword>
<feature type="compositionally biased region" description="Basic residues" evidence="1">
    <location>
        <begin position="148"/>
        <end position="159"/>
    </location>
</feature>
<protein>
    <submittedName>
        <fullName evidence="2">Uncharacterized protein</fullName>
    </submittedName>
</protein>
<evidence type="ECO:0000256" key="1">
    <source>
        <dbReference type="SAM" id="MobiDB-lite"/>
    </source>
</evidence>
<feature type="region of interest" description="Disordered" evidence="1">
    <location>
        <begin position="47"/>
        <end position="85"/>
    </location>
</feature>
<organism evidence="2 3">
    <name type="scientific">Rhizoclosmatium globosum</name>
    <dbReference type="NCBI Taxonomy" id="329046"/>
    <lineage>
        <taxon>Eukaryota</taxon>
        <taxon>Fungi</taxon>
        <taxon>Fungi incertae sedis</taxon>
        <taxon>Chytridiomycota</taxon>
        <taxon>Chytridiomycota incertae sedis</taxon>
        <taxon>Chytridiomycetes</taxon>
        <taxon>Chytridiales</taxon>
        <taxon>Chytriomycetaceae</taxon>
        <taxon>Rhizoclosmatium</taxon>
    </lineage>
</organism>
<name>A0A1Y2CXA3_9FUNG</name>
<comment type="caution">
    <text evidence="2">The sequence shown here is derived from an EMBL/GenBank/DDBJ whole genome shotgun (WGS) entry which is preliminary data.</text>
</comment>
<accession>A0A1Y2CXA3</accession>
<feature type="region of interest" description="Disordered" evidence="1">
    <location>
        <begin position="111"/>
        <end position="223"/>
    </location>
</feature>
<evidence type="ECO:0000313" key="3">
    <source>
        <dbReference type="Proteomes" id="UP000193642"/>
    </source>
</evidence>
<dbReference type="OrthoDB" id="2170475at2759"/>
<evidence type="ECO:0000313" key="2">
    <source>
        <dbReference type="EMBL" id="ORY51650.1"/>
    </source>
</evidence>
<gene>
    <name evidence="2" type="ORF">BCR33DRAFT_461132</name>
</gene>
<feature type="compositionally biased region" description="Low complexity" evidence="1">
    <location>
        <begin position="211"/>
        <end position="223"/>
    </location>
</feature>
<feature type="compositionally biased region" description="Low complexity" evidence="1">
    <location>
        <begin position="49"/>
        <end position="78"/>
    </location>
</feature>
<dbReference type="Proteomes" id="UP000193642">
    <property type="component" value="Unassembled WGS sequence"/>
</dbReference>
<dbReference type="EMBL" id="MCGO01000005">
    <property type="protein sequence ID" value="ORY51650.1"/>
    <property type="molecule type" value="Genomic_DNA"/>
</dbReference>